<dbReference type="InterPro" id="IPR052053">
    <property type="entry name" value="IM_YidH-like"/>
</dbReference>
<comment type="subcellular location">
    <subcellularLocation>
        <location evidence="1">Cell membrane</location>
        <topology evidence="1">Multi-pass membrane protein</topology>
    </subcellularLocation>
</comment>
<accession>A0A1M5IRS5</accession>
<evidence type="ECO:0000256" key="5">
    <source>
        <dbReference type="ARBA" id="ARBA00023136"/>
    </source>
</evidence>
<keyword evidence="2" id="KW-1003">Cell membrane</keyword>
<keyword evidence="4 6" id="KW-1133">Transmembrane helix</keyword>
<proteinExistence type="predicted"/>
<evidence type="ECO:0000256" key="4">
    <source>
        <dbReference type="ARBA" id="ARBA00022989"/>
    </source>
</evidence>
<sequence>MENNKKMINEQMSNERTFLSWIRTGIGIMVFGFVIVKFSLFVNQLPAAFFKDSNIPKNGFTIIIGIALVLTGALTIVLSYLKYKQTHKLLQKGEYLYSTLLLTVLTVVIFLMSIIIITYLAIAAYPFNFSI</sequence>
<organism evidence="8 9">
    <name type="scientific">Flavobacterium defluvii</name>
    <dbReference type="NCBI Taxonomy" id="370979"/>
    <lineage>
        <taxon>Bacteria</taxon>
        <taxon>Pseudomonadati</taxon>
        <taxon>Bacteroidota</taxon>
        <taxon>Flavobacteriia</taxon>
        <taxon>Flavobacteriales</taxon>
        <taxon>Flavobacteriaceae</taxon>
        <taxon>Flavobacterium</taxon>
    </lineage>
</organism>
<dbReference type="RefSeq" id="WP_073414495.1">
    <property type="nucleotide sequence ID" value="NZ_FQWC01000002.1"/>
</dbReference>
<keyword evidence="3 6" id="KW-0812">Transmembrane</keyword>
<name>A0A1M5IRS5_9FLAO</name>
<reference evidence="9" key="1">
    <citation type="submission" date="2016-11" db="EMBL/GenBank/DDBJ databases">
        <authorList>
            <person name="Varghese N."/>
            <person name="Submissions S."/>
        </authorList>
    </citation>
    <scope>NUCLEOTIDE SEQUENCE [LARGE SCALE GENOMIC DNA]</scope>
    <source>
        <strain evidence="9">DSM 17963</strain>
    </source>
</reference>
<dbReference type="EMBL" id="FQWC01000002">
    <property type="protein sequence ID" value="SHG30925.1"/>
    <property type="molecule type" value="Genomic_DNA"/>
</dbReference>
<evidence type="ECO:0000256" key="6">
    <source>
        <dbReference type="SAM" id="Phobius"/>
    </source>
</evidence>
<dbReference type="OrthoDB" id="582337at2"/>
<evidence type="ECO:0000259" key="7">
    <source>
        <dbReference type="Pfam" id="PF02656"/>
    </source>
</evidence>
<evidence type="ECO:0000256" key="3">
    <source>
        <dbReference type="ARBA" id="ARBA00022692"/>
    </source>
</evidence>
<feature type="transmembrane region" description="Helical" evidence="6">
    <location>
        <begin position="62"/>
        <end position="83"/>
    </location>
</feature>
<gene>
    <name evidence="8" type="ORF">SAMN05443663_102488</name>
</gene>
<dbReference type="InterPro" id="IPR003807">
    <property type="entry name" value="DUF202"/>
</dbReference>
<dbReference type="Proteomes" id="UP000184071">
    <property type="component" value="Unassembled WGS sequence"/>
</dbReference>
<dbReference type="PANTHER" id="PTHR34187:SF2">
    <property type="entry name" value="DUF202 DOMAIN-CONTAINING PROTEIN"/>
    <property type="match status" value="1"/>
</dbReference>
<dbReference type="GO" id="GO:0005886">
    <property type="term" value="C:plasma membrane"/>
    <property type="evidence" value="ECO:0007669"/>
    <property type="project" value="UniProtKB-SubCell"/>
</dbReference>
<keyword evidence="9" id="KW-1185">Reference proteome</keyword>
<dbReference type="AlphaFoldDB" id="A0A1M5IRS5"/>
<protein>
    <submittedName>
        <fullName evidence="8">Putative membrane protein</fullName>
    </submittedName>
</protein>
<feature type="transmembrane region" description="Helical" evidence="6">
    <location>
        <begin position="21"/>
        <end position="42"/>
    </location>
</feature>
<dbReference type="Pfam" id="PF02656">
    <property type="entry name" value="DUF202"/>
    <property type="match status" value="1"/>
</dbReference>
<evidence type="ECO:0000313" key="9">
    <source>
        <dbReference type="Proteomes" id="UP000184071"/>
    </source>
</evidence>
<evidence type="ECO:0000313" key="8">
    <source>
        <dbReference type="EMBL" id="SHG30925.1"/>
    </source>
</evidence>
<keyword evidence="5 6" id="KW-0472">Membrane</keyword>
<dbReference type="STRING" id="370979.SAMN05443663_102488"/>
<evidence type="ECO:0000256" key="2">
    <source>
        <dbReference type="ARBA" id="ARBA00022475"/>
    </source>
</evidence>
<feature type="domain" description="DUF202" evidence="7">
    <location>
        <begin position="12"/>
        <end position="88"/>
    </location>
</feature>
<evidence type="ECO:0000256" key="1">
    <source>
        <dbReference type="ARBA" id="ARBA00004651"/>
    </source>
</evidence>
<feature type="transmembrane region" description="Helical" evidence="6">
    <location>
        <begin position="95"/>
        <end position="122"/>
    </location>
</feature>
<dbReference type="PANTHER" id="PTHR34187">
    <property type="entry name" value="FGR18P"/>
    <property type="match status" value="1"/>
</dbReference>